<dbReference type="InterPro" id="IPR050271">
    <property type="entry name" value="UDP-glycosyltransferase"/>
</dbReference>
<dbReference type="Pfam" id="PF00201">
    <property type="entry name" value="UDPGT"/>
    <property type="match status" value="1"/>
</dbReference>
<dbReference type="STRING" id="2018661.A0A2A2K3A1"/>
<dbReference type="EC" id="2.4.1.17" evidence="2"/>
<dbReference type="Proteomes" id="UP000218231">
    <property type="component" value="Unassembled WGS sequence"/>
</dbReference>
<accession>A0A2A2K3A1</accession>
<evidence type="ECO:0000256" key="5">
    <source>
        <dbReference type="ARBA" id="ARBA00022729"/>
    </source>
</evidence>
<feature type="compositionally biased region" description="Low complexity" evidence="7">
    <location>
        <begin position="60"/>
        <end position="89"/>
    </location>
</feature>
<evidence type="ECO:0000256" key="7">
    <source>
        <dbReference type="SAM" id="MobiDB-lite"/>
    </source>
</evidence>
<dbReference type="SUPFAM" id="SSF53756">
    <property type="entry name" value="UDP-Glycosyltransferase/glycogen phosphorylase"/>
    <property type="match status" value="1"/>
</dbReference>
<dbReference type="EMBL" id="LIAE01009762">
    <property type="protein sequence ID" value="PAV68401.1"/>
    <property type="molecule type" value="Genomic_DNA"/>
</dbReference>
<keyword evidence="4" id="KW-0808">Transferase</keyword>
<dbReference type="AlphaFoldDB" id="A0A2A2K3A1"/>
<evidence type="ECO:0000256" key="1">
    <source>
        <dbReference type="ARBA" id="ARBA00009995"/>
    </source>
</evidence>
<proteinExistence type="inferred from homology"/>
<evidence type="ECO:0000313" key="8">
    <source>
        <dbReference type="EMBL" id="PAV68401.1"/>
    </source>
</evidence>
<gene>
    <name evidence="8" type="ORF">WR25_09750</name>
</gene>
<organism evidence="8 9">
    <name type="scientific">Diploscapter pachys</name>
    <dbReference type="NCBI Taxonomy" id="2018661"/>
    <lineage>
        <taxon>Eukaryota</taxon>
        <taxon>Metazoa</taxon>
        <taxon>Ecdysozoa</taxon>
        <taxon>Nematoda</taxon>
        <taxon>Chromadorea</taxon>
        <taxon>Rhabditida</taxon>
        <taxon>Rhabditina</taxon>
        <taxon>Rhabditomorpha</taxon>
        <taxon>Rhabditoidea</taxon>
        <taxon>Rhabditidae</taxon>
        <taxon>Diploscapter</taxon>
    </lineage>
</organism>
<keyword evidence="9" id="KW-1185">Reference proteome</keyword>
<dbReference type="InterPro" id="IPR035595">
    <property type="entry name" value="UDP_glycos_trans_CS"/>
</dbReference>
<dbReference type="PANTHER" id="PTHR48043:SF109">
    <property type="entry name" value="UDP-GLUCURONOSYLTRANSFERASE UGT-50-RELATED"/>
    <property type="match status" value="1"/>
</dbReference>
<dbReference type="EMBL" id="LIAE01009762">
    <property type="protein sequence ID" value="PAV68399.1"/>
    <property type="molecule type" value="Genomic_DNA"/>
</dbReference>
<dbReference type="Gene3D" id="3.40.50.2000">
    <property type="entry name" value="Glycogen Phosphorylase B"/>
    <property type="match status" value="1"/>
</dbReference>
<dbReference type="InterPro" id="IPR002213">
    <property type="entry name" value="UDP_glucos_trans"/>
</dbReference>
<feature type="region of interest" description="Disordered" evidence="7">
    <location>
        <begin position="49"/>
        <end position="89"/>
    </location>
</feature>
<comment type="similarity">
    <text evidence="1">Belongs to the UDP-glycosyltransferase family.</text>
</comment>
<sequence>MDKLAEIRDLLNEIQDLDLISSKDRWNCVASNVIKELISLRKCSLPSRKYRPPPSPLSPPSSSASIHSDSLPSSPSTSFSSNSVTSVSCSRSSPVYESAAEAFDRQIYSRCVQIVENAQRQGPITMALITLAHHSYSSLVEESNSNSDAIKFANWWIKFLDATDMNEFANIERLELFDLQLFAYEKLLYLKDQIETRVKILEKLEQVENISKFLYRAYDSKYLRILEKIHRWLEQFRDDIEESEIHKNLNETLKNGIERARNDKKTIEQNESRPLSFDDPDYDMVLFVPEYSAEVTNFSPTKIAKVFRVNNISRIYDDGMSGMSDEIEGSSTLNLKNRMAFEDIFSQMCDALLARQKDFLHLKDEGFELGFTEEVELCGIGILRLLGIRNFVWISALPLSDSVTYNLGIPTPRSYVPSVEENPLSDRMTFVERFINIRKSTEAIITHLYASWLITSVFRRRVSSDFPWIGDIAKNASLIFVCTDEFLDLPRPISPKTVYIGGLGIVGTRQKPLDQRFSSIMSRGSEGVILFSFGTVVPFNRLEQQIQSAVRNVVQKTFNYHFVVKIDSDDETTKELFKEVKNVDLVEWMPQSDILAHPRLCLFVTHGGINGLLEAIRLAVPLLLVPQFADQFRNAKNVERRGIGIVGFFKICINLGYCISYAAT</sequence>
<dbReference type="CDD" id="cd03784">
    <property type="entry name" value="GT1_Gtf-like"/>
    <property type="match status" value="1"/>
</dbReference>
<evidence type="ECO:0000256" key="4">
    <source>
        <dbReference type="ARBA" id="ARBA00022679"/>
    </source>
</evidence>
<dbReference type="PROSITE" id="PS00375">
    <property type="entry name" value="UDPGT"/>
    <property type="match status" value="1"/>
</dbReference>
<protein>
    <recommendedName>
        <fullName evidence="2">glucuronosyltransferase</fullName>
        <ecNumber evidence="2">2.4.1.17</ecNumber>
    </recommendedName>
</protein>
<keyword evidence="5" id="KW-0732">Signal</keyword>
<evidence type="ECO:0000313" key="9">
    <source>
        <dbReference type="Proteomes" id="UP000218231"/>
    </source>
</evidence>
<evidence type="ECO:0000256" key="6">
    <source>
        <dbReference type="ARBA" id="ARBA00047475"/>
    </source>
</evidence>
<dbReference type="GO" id="GO:0015020">
    <property type="term" value="F:glucuronosyltransferase activity"/>
    <property type="evidence" value="ECO:0007669"/>
    <property type="project" value="UniProtKB-EC"/>
</dbReference>
<reference evidence="8 9" key="1">
    <citation type="journal article" date="2017" name="Curr. Biol.">
        <title>Genome architecture and evolution of a unichromosomal asexual nematode.</title>
        <authorList>
            <person name="Fradin H."/>
            <person name="Zegar C."/>
            <person name="Gutwein M."/>
            <person name="Lucas J."/>
            <person name="Kovtun M."/>
            <person name="Corcoran D."/>
            <person name="Baugh L.R."/>
            <person name="Kiontke K."/>
            <person name="Gunsalus K."/>
            <person name="Fitch D.H."/>
            <person name="Piano F."/>
        </authorList>
    </citation>
    <scope>NUCLEOTIDE SEQUENCE [LARGE SCALE GENOMIC DNA]</scope>
    <source>
        <strain evidence="8">PF1309</strain>
    </source>
</reference>
<dbReference type="OrthoDB" id="5835829at2759"/>
<dbReference type="PANTHER" id="PTHR48043">
    <property type="entry name" value="EG:EG0003.4 PROTEIN-RELATED"/>
    <property type="match status" value="1"/>
</dbReference>
<evidence type="ECO:0000256" key="3">
    <source>
        <dbReference type="ARBA" id="ARBA00022676"/>
    </source>
</evidence>
<name>A0A2A2K3A1_9BILA</name>
<dbReference type="EMBL" id="LIAE01009762">
    <property type="protein sequence ID" value="PAV68400.1"/>
    <property type="molecule type" value="Genomic_DNA"/>
</dbReference>
<evidence type="ECO:0000256" key="2">
    <source>
        <dbReference type="ARBA" id="ARBA00012544"/>
    </source>
</evidence>
<comment type="catalytic activity">
    <reaction evidence="6">
        <text>glucuronate acceptor + UDP-alpha-D-glucuronate = acceptor beta-D-glucuronoside + UDP + H(+)</text>
        <dbReference type="Rhea" id="RHEA:21032"/>
        <dbReference type="ChEBI" id="CHEBI:15378"/>
        <dbReference type="ChEBI" id="CHEBI:58052"/>
        <dbReference type="ChEBI" id="CHEBI:58223"/>
        <dbReference type="ChEBI" id="CHEBI:132367"/>
        <dbReference type="ChEBI" id="CHEBI:132368"/>
        <dbReference type="EC" id="2.4.1.17"/>
    </reaction>
</comment>
<comment type="caution">
    <text evidence="8">The sequence shown here is derived from an EMBL/GenBank/DDBJ whole genome shotgun (WGS) entry which is preliminary data.</text>
</comment>
<keyword evidence="3" id="KW-0328">Glycosyltransferase</keyword>